<keyword evidence="2 4" id="KW-0863">Zinc-finger</keyword>
<dbReference type="OrthoDB" id="1711136at2759"/>
<name>A0A8S1SUT4_9CILI</name>
<proteinExistence type="predicted"/>
<feature type="domain" description="RING-type" evidence="6">
    <location>
        <begin position="262"/>
        <end position="299"/>
    </location>
</feature>
<keyword evidence="3" id="KW-0862">Zinc</keyword>
<evidence type="ECO:0000256" key="2">
    <source>
        <dbReference type="ARBA" id="ARBA00022771"/>
    </source>
</evidence>
<dbReference type="GO" id="GO:0016567">
    <property type="term" value="P:protein ubiquitination"/>
    <property type="evidence" value="ECO:0007669"/>
    <property type="project" value="TreeGrafter"/>
</dbReference>
<dbReference type="Proteomes" id="UP000689195">
    <property type="component" value="Unassembled WGS sequence"/>
</dbReference>
<dbReference type="PANTHER" id="PTHR12183:SF32">
    <property type="entry name" value="MITOCHONDRIAL E3 UBIQUITIN PROTEIN LIGASE 1"/>
    <property type="match status" value="1"/>
</dbReference>
<dbReference type="Pfam" id="PF13920">
    <property type="entry name" value="zf-C3HC4_3"/>
    <property type="match status" value="1"/>
</dbReference>
<protein>
    <recommendedName>
        <fullName evidence="6">RING-type domain-containing protein</fullName>
    </recommendedName>
</protein>
<keyword evidence="1" id="KW-0479">Metal-binding</keyword>
<dbReference type="GO" id="GO:0008270">
    <property type="term" value="F:zinc ion binding"/>
    <property type="evidence" value="ECO:0007669"/>
    <property type="project" value="UniProtKB-KW"/>
</dbReference>
<dbReference type="PANTHER" id="PTHR12183">
    <property type="entry name" value="MITOCHONDRIAL UBIQUITIN LIGASE ACTIVATOR OF NFKB 1"/>
    <property type="match status" value="1"/>
</dbReference>
<evidence type="ECO:0000256" key="4">
    <source>
        <dbReference type="PROSITE-ProRule" id="PRU00175"/>
    </source>
</evidence>
<sequence length="312" mass="36817">MNKKILIVIRSLIAICGVYASRKFIRKFQRYMDLVFYGRANTFPLTLSESKEYLLENPQTKYIFLTGHILPVDQEQTRFLKLQCGIKDKLEFKVNEFQLLDVQHNERKNIKINKDSILLPEIFDYTKSYLYQKESTSFFKKIINQIPFLNRKSRIVETHKGAQFGQFTTMLCEKNGDNLNLLYLSNYNYNKIQNQIHKEIFNIVTTTSLLFTLVSVSQLIYFFIKQWQNKQNENINIDPPAPPLFKNSISVLLNSQNDQDICVICLTKTRSIILEPCLHFILCQDCVNHLDKEICPFCRIKIEKKIKVLYQQ</sequence>
<evidence type="ECO:0000256" key="3">
    <source>
        <dbReference type="ARBA" id="ARBA00022833"/>
    </source>
</evidence>
<dbReference type="PROSITE" id="PS50089">
    <property type="entry name" value="ZF_RING_2"/>
    <property type="match status" value="1"/>
</dbReference>
<feature type="transmembrane region" description="Helical" evidence="5">
    <location>
        <begin position="200"/>
        <end position="224"/>
    </location>
</feature>
<comment type="caution">
    <text evidence="7">The sequence shown here is derived from an EMBL/GenBank/DDBJ whole genome shotgun (WGS) entry which is preliminary data.</text>
</comment>
<keyword evidence="8" id="KW-1185">Reference proteome</keyword>
<evidence type="ECO:0000313" key="8">
    <source>
        <dbReference type="Proteomes" id="UP000689195"/>
    </source>
</evidence>
<evidence type="ECO:0000313" key="7">
    <source>
        <dbReference type="EMBL" id="CAD8145391.1"/>
    </source>
</evidence>
<dbReference type="InterPro" id="IPR001841">
    <property type="entry name" value="Znf_RING"/>
</dbReference>
<dbReference type="InterPro" id="IPR051652">
    <property type="entry name" value="MDM2_MDM4_MUL1"/>
</dbReference>
<accession>A0A8S1SUT4</accession>
<gene>
    <name evidence="7" type="ORF">PPENT_87.1.T0140219</name>
</gene>
<dbReference type="SMART" id="SM00184">
    <property type="entry name" value="RING"/>
    <property type="match status" value="1"/>
</dbReference>
<evidence type="ECO:0000256" key="1">
    <source>
        <dbReference type="ARBA" id="ARBA00022723"/>
    </source>
</evidence>
<keyword evidence="5" id="KW-0472">Membrane</keyword>
<dbReference type="AlphaFoldDB" id="A0A8S1SUT4"/>
<keyword evidence="5" id="KW-0812">Transmembrane</keyword>
<keyword evidence="5" id="KW-1133">Transmembrane helix</keyword>
<dbReference type="GO" id="GO:0004842">
    <property type="term" value="F:ubiquitin-protein transferase activity"/>
    <property type="evidence" value="ECO:0007669"/>
    <property type="project" value="TreeGrafter"/>
</dbReference>
<evidence type="ECO:0000259" key="6">
    <source>
        <dbReference type="PROSITE" id="PS50089"/>
    </source>
</evidence>
<dbReference type="EMBL" id="CAJJDO010000014">
    <property type="protein sequence ID" value="CAD8145391.1"/>
    <property type="molecule type" value="Genomic_DNA"/>
</dbReference>
<reference evidence="7" key="1">
    <citation type="submission" date="2021-01" db="EMBL/GenBank/DDBJ databases">
        <authorList>
            <consortium name="Genoscope - CEA"/>
            <person name="William W."/>
        </authorList>
    </citation>
    <scope>NUCLEOTIDE SEQUENCE</scope>
</reference>
<evidence type="ECO:0000256" key="5">
    <source>
        <dbReference type="SAM" id="Phobius"/>
    </source>
</evidence>
<organism evidence="7 8">
    <name type="scientific">Paramecium pentaurelia</name>
    <dbReference type="NCBI Taxonomy" id="43138"/>
    <lineage>
        <taxon>Eukaryota</taxon>
        <taxon>Sar</taxon>
        <taxon>Alveolata</taxon>
        <taxon>Ciliophora</taxon>
        <taxon>Intramacronucleata</taxon>
        <taxon>Oligohymenophorea</taxon>
        <taxon>Peniculida</taxon>
        <taxon>Parameciidae</taxon>
        <taxon>Paramecium</taxon>
    </lineage>
</organism>